<dbReference type="PRINTS" id="PR00598">
    <property type="entry name" value="HTHMARR"/>
</dbReference>
<dbReference type="PANTHER" id="PTHR33164:SF104">
    <property type="entry name" value="TRANSCRIPTIONAL REGULATORY PROTEIN"/>
    <property type="match status" value="1"/>
</dbReference>
<dbReference type="Proteomes" id="UP001597286">
    <property type="component" value="Unassembled WGS sequence"/>
</dbReference>
<protein>
    <submittedName>
        <fullName evidence="2">MarR family winged helix-turn-helix transcriptional regulator</fullName>
    </submittedName>
</protein>
<evidence type="ECO:0000313" key="2">
    <source>
        <dbReference type="EMBL" id="MFD1815498.1"/>
    </source>
</evidence>
<dbReference type="SMART" id="SM00347">
    <property type="entry name" value="HTH_MARR"/>
    <property type="match status" value="1"/>
</dbReference>
<dbReference type="InterPro" id="IPR000835">
    <property type="entry name" value="HTH_MarR-typ"/>
</dbReference>
<evidence type="ECO:0000259" key="1">
    <source>
        <dbReference type="PROSITE" id="PS50995"/>
    </source>
</evidence>
<dbReference type="Pfam" id="PF12802">
    <property type="entry name" value="MarR_2"/>
    <property type="match status" value="1"/>
</dbReference>
<dbReference type="SUPFAM" id="SSF46785">
    <property type="entry name" value="Winged helix' DNA-binding domain"/>
    <property type="match status" value="1"/>
</dbReference>
<proteinExistence type="predicted"/>
<dbReference type="InterPro" id="IPR036388">
    <property type="entry name" value="WH-like_DNA-bd_sf"/>
</dbReference>
<dbReference type="RefSeq" id="WP_378487959.1">
    <property type="nucleotide sequence ID" value="NZ_JBHUFB010000021.1"/>
</dbReference>
<dbReference type="InterPro" id="IPR036390">
    <property type="entry name" value="WH_DNA-bd_sf"/>
</dbReference>
<gene>
    <name evidence="2" type="ORF">ACFSJG_25045</name>
</gene>
<accession>A0ABW4PAE3</accession>
<dbReference type="Gene3D" id="1.10.10.10">
    <property type="entry name" value="Winged helix-like DNA-binding domain superfamily/Winged helix DNA-binding domain"/>
    <property type="match status" value="1"/>
</dbReference>
<comment type="caution">
    <text evidence="2">The sequence shown here is derived from an EMBL/GenBank/DDBJ whole genome shotgun (WGS) entry which is preliminary data.</text>
</comment>
<organism evidence="2 3">
    <name type="scientific">Rhodococcus gannanensis</name>
    <dbReference type="NCBI Taxonomy" id="1960308"/>
    <lineage>
        <taxon>Bacteria</taxon>
        <taxon>Bacillati</taxon>
        <taxon>Actinomycetota</taxon>
        <taxon>Actinomycetes</taxon>
        <taxon>Mycobacteriales</taxon>
        <taxon>Nocardiaceae</taxon>
        <taxon>Rhodococcus</taxon>
    </lineage>
</organism>
<dbReference type="PROSITE" id="PS50995">
    <property type="entry name" value="HTH_MARR_2"/>
    <property type="match status" value="1"/>
</dbReference>
<dbReference type="PANTHER" id="PTHR33164">
    <property type="entry name" value="TRANSCRIPTIONAL REGULATOR, MARR FAMILY"/>
    <property type="match status" value="1"/>
</dbReference>
<name>A0ABW4PAE3_9NOCA</name>
<feature type="domain" description="HTH marR-type" evidence="1">
    <location>
        <begin position="33"/>
        <end position="169"/>
    </location>
</feature>
<evidence type="ECO:0000313" key="3">
    <source>
        <dbReference type="Proteomes" id="UP001597286"/>
    </source>
</evidence>
<sequence>MPPTADSDPDDTATGDFIDHVRRQWHVARPDLDTDPIDVLGRITRIGSLALHQLDRALTGSGVSRVEFEILCALARSDRPLRASEVTTATMSSGASTTKHADRLTRAGFLERLPFERDGRVVLLQLTDAGRALVDAEFPARVERDRRMLDGLDEDERATLAALLRRVAGNVEASPW</sequence>
<dbReference type="EMBL" id="JBHUFB010000021">
    <property type="protein sequence ID" value="MFD1815498.1"/>
    <property type="molecule type" value="Genomic_DNA"/>
</dbReference>
<dbReference type="InterPro" id="IPR039422">
    <property type="entry name" value="MarR/SlyA-like"/>
</dbReference>
<reference evidence="3" key="1">
    <citation type="journal article" date="2019" name="Int. J. Syst. Evol. Microbiol.">
        <title>The Global Catalogue of Microorganisms (GCM) 10K type strain sequencing project: providing services to taxonomists for standard genome sequencing and annotation.</title>
        <authorList>
            <consortium name="The Broad Institute Genomics Platform"/>
            <consortium name="The Broad Institute Genome Sequencing Center for Infectious Disease"/>
            <person name="Wu L."/>
            <person name="Ma J."/>
        </authorList>
    </citation>
    <scope>NUCLEOTIDE SEQUENCE [LARGE SCALE GENOMIC DNA]</scope>
    <source>
        <strain evidence="3">DT72</strain>
    </source>
</reference>
<keyword evidence="3" id="KW-1185">Reference proteome</keyword>